<feature type="domain" description="Glycosyl transferase family 1" evidence="2">
    <location>
        <begin position="187"/>
        <end position="339"/>
    </location>
</feature>
<dbReference type="SUPFAM" id="SSF53756">
    <property type="entry name" value="UDP-Glycosyltransferase/glycogen phosphorylase"/>
    <property type="match status" value="1"/>
</dbReference>
<proteinExistence type="predicted"/>
<reference evidence="4 5" key="1">
    <citation type="submission" date="2018-11" db="EMBL/GenBank/DDBJ databases">
        <title>Flavobacterium sp. nov., YIM 102600 draft genome.</title>
        <authorList>
            <person name="Li G."/>
            <person name="Jiang Y."/>
        </authorList>
    </citation>
    <scope>NUCLEOTIDE SEQUENCE [LARGE SCALE GENOMIC DNA]</scope>
    <source>
        <strain evidence="4 5">YIM 102600</strain>
    </source>
</reference>
<keyword evidence="5" id="KW-1185">Reference proteome</keyword>
<dbReference type="EMBL" id="RQVR01000001">
    <property type="protein sequence ID" value="RRJ94140.1"/>
    <property type="molecule type" value="Genomic_DNA"/>
</dbReference>
<evidence type="ECO:0000256" key="1">
    <source>
        <dbReference type="ARBA" id="ARBA00022679"/>
    </source>
</evidence>
<dbReference type="AlphaFoldDB" id="A0A3P3WGA1"/>
<dbReference type="PANTHER" id="PTHR46401">
    <property type="entry name" value="GLYCOSYLTRANSFERASE WBBK-RELATED"/>
    <property type="match status" value="1"/>
</dbReference>
<dbReference type="GO" id="GO:0016757">
    <property type="term" value="F:glycosyltransferase activity"/>
    <property type="evidence" value="ECO:0007669"/>
    <property type="project" value="InterPro"/>
</dbReference>
<evidence type="ECO:0000259" key="2">
    <source>
        <dbReference type="Pfam" id="PF00534"/>
    </source>
</evidence>
<name>A0A3P3WGA1_9FLAO</name>
<evidence type="ECO:0000313" key="5">
    <source>
        <dbReference type="Proteomes" id="UP000271937"/>
    </source>
</evidence>
<dbReference type="InterPro" id="IPR001296">
    <property type="entry name" value="Glyco_trans_1"/>
</dbReference>
<evidence type="ECO:0000313" key="4">
    <source>
        <dbReference type="EMBL" id="RRJ94140.1"/>
    </source>
</evidence>
<dbReference type="Pfam" id="PF00534">
    <property type="entry name" value="Glycos_transf_1"/>
    <property type="match status" value="1"/>
</dbReference>
<comment type="caution">
    <text evidence="4">The sequence shown here is derived from an EMBL/GenBank/DDBJ whole genome shotgun (WGS) entry which is preliminary data.</text>
</comment>
<keyword evidence="1 4" id="KW-0808">Transferase</keyword>
<gene>
    <name evidence="4" type="ORF">EG849_01330</name>
</gene>
<dbReference type="Pfam" id="PF13439">
    <property type="entry name" value="Glyco_transf_4"/>
    <property type="match status" value="1"/>
</dbReference>
<dbReference type="Proteomes" id="UP000271937">
    <property type="component" value="Unassembled WGS sequence"/>
</dbReference>
<organism evidence="4 5">
    <name type="scientific">Flavobacterium macacae</name>
    <dbReference type="NCBI Taxonomy" id="2488993"/>
    <lineage>
        <taxon>Bacteria</taxon>
        <taxon>Pseudomonadati</taxon>
        <taxon>Bacteroidota</taxon>
        <taxon>Flavobacteriia</taxon>
        <taxon>Flavobacteriales</taxon>
        <taxon>Flavobacteriaceae</taxon>
        <taxon>Flavobacterium</taxon>
    </lineage>
</organism>
<accession>A0A3P3WGA1</accession>
<evidence type="ECO:0000259" key="3">
    <source>
        <dbReference type="Pfam" id="PF13439"/>
    </source>
</evidence>
<dbReference type="InterPro" id="IPR028098">
    <property type="entry name" value="Glyco_trans_4-like_N"/>
</dbReference>
<feature type="domain" description="Glycosyltransferase subfamily 4-like N-terminal" evidence="3">
    <location>
        <begin position="23"/>
        <end position="172"/>
    </location>
</feature>
<sequence length="372" mass="43768">MQKRMKRTNIFVDCHVFDDGFQGTTTYLKGLYQELVKDTTIHFFFAGDDVENLQKNFGSSPNISYLKYKSKNKFFRLIFDIPKMIKSNNIDFAHFQYIVSPVKRCKYIVTTHDVLFIDFPDYFPRLNALKNKFLYKWSVKASDVVLTVSEYSKAQIEKHFAVKNVWITTNAVSEEFFETYEKKKIQDEIFQKHDISKYIICISRWEPRKKQDLILKSYINLELYKKYDLVFIGDTTFENKKYNELYANLDNEIKQKIHTFEKVPFNEMLSFLRGSELLIYPSIAEGFGIPPLESVAAKVPTITSNATAMSDFDFLKEYSFDPMNQQDFEEKLLLALTIDDLELDEFSTALKQKYSWKKAAIAYQEALKTKKP</sequence>
<dbReference type="PANTHER" id="PTHR46401:SF2">
    <property type="entry name" value="GLYCOSYLTRANSFERASE WBBK-RELATED"/>
    <property type="match status" value="1"/>
</dbReference>
<dbReference type="Gene3D" id="3.40.50.2000">
    <property type="entry name" value="Glycogen Phosphorylase B"/>
    <property type="match status" value="2"/>
</dbReference>
<dbReference type="CDD" id="cd03809">
    <property type="entry name" value="GT4_MtfB-like"/>
    <property type="match status" value="1"/>
</dbReference>
<protein>
    <submittedName>
        <fullName evidence="4">Glycosyltransferase family 1 protein</fullName>
    </submittedName>
</protein>